<proteinExistence type="predicted"/>
<evidence type="ECO:0000313" key="3">
    <source>
        <dbReference type="Proteomes" id="UP001500298"/>
    </source>
</evidence>
<accession>A0ABP9DE19</accession>
<evidence type="ECO:0000259" key="1">
    <source>
        <dbReference type="Pfam" id="PF10988"/>
    </source>
</evidence>
<dbReference type="Proteomes" id="UP001500298">
    <property type="component" value="Unassembled WGS sequence"/>
</dbReference>
<sequence>MKKYVIALFTLVVLASCSRERISPTGSVITESRDVDAFSAISIHNGFRVKITMDSTESVAVEAHENVQRYVNVKQVGNFLEIEKDRWVSFSSDVEVTVLISAKTLERISGSAGTMMEVEGTLSAEDLKLVLSAEGNFKGTIEVETFEADLSGGSTLELTGNTGHCDLEISGGGAAEGFDFVTDTFEADLSGGSTVKMSINGAMDVSASGGSRVTYKGSGVVEREQLSGGSTIIKAE</sequence>
<dbReference type="EMBL" id="BAABJX010000026">
    <property type="protein sequence ID" value="GAA4832752.1"/>
    <property type="molecule type" value="Genomic_DNA"/>
</dbReference>
<organism evidence="2 3">
    <name type="scientific">Algivirga pacifica</name>
    <dbReference type="NCBI Taxonomy" id="1162670"/>
    <lineage>
        <taxon>Bacteria</taxon>
        <taxon>Pseudomonadati</taxon>
        <taxon>Bacteroidota</taxon>
        <taxon>Cytophagia</taxon>
        <taxon>Cytophagales</taxon>
        <taxon>Flammeovirgaceae</taxon>
        <taxon>Algivirga</taxon>
    </lineage>
</organism>
<feature type="domain" description="Putative auto-transporter adhesin head GIN" evidence="1">
    <location>
        <begin position="37"/>
        <end position="218"/>
    </location>
</feature>
<comment type="caution">
    <text evidence="2">The sequence shown here is derived from an EMBL/GenBank/DDBJ whole genome shotgun (WGS) entry which is preliminary data.</text>
</comment>
<dbReference type="Gene3D" id="2.160.20.120">
    <property type="match status" value="1"/>
</dbReference>
<evidence type="ECO:0000313" key="2">
    <source>
        <dbReference type="EMBL" id="GAA4832752.1"/>
    </source>
</evidence>
<dbReference type="Pfam" id="PF10988">
    <property type="entry name" value="DUF2807"/>
    <property type="match status" value="1"/>
</dbReference>
<protein>
    <recommendedName>
        <fullName evidence="1">Putative auto-transporter adhesin head GIN domain-containing protein</fullName>
    </recommendedName>
</protein>
<dbReference type="RefSeq" id="WP_345371015.1">
    <property type="nucleotide sequence ID" value="NZ_BAABJX010000026.1"/>
</dbReference>
<dbReference type="InterPro" id="IPR021255">
    <property type="entry name" value="DUF2807"/>
</dbReference>
<gene>
    <name evidence="2" type="ORF">GCM10023331_17500</name>
</gene>
<reference evidence="3" key="1">
    <citation type="journal article" date="2019" name="Int. J. Syst. Evol. Microbiol.">
        <title>The Global Catalogue of Microorganisms (GCM) 10K type strain sequencing project: providing services to taxonomists for standard genome sequencing and annotation.</title>
        <authorList>
            <consortium name="The Broad Institute Genomics Platform"/>
            <consortium name="The Broad Institute Genome Sequencing Center for Infectious Disease"/>
            <person name="Wu L."/>
            <person name="Ma J."/>
        </authorList>
    </citation>
    <scope>NUCLEOTIDE SEQUENCE [LARGE SCALE GENOMIC DNA]</scope>
    <source>
        <strain evidence="3">JCM 18326</strain>
    </source>
</reference>
<keyword evidence="3" id="KW-1185">Reference proteome</keyword>
<name>A0ABP9DE19_9BACT</name>
<dbReference type="PROSITE" id="PS51257">
    <property type="entry name" value="PROKAR_LIPOPROTEIN"/>
    <property type="match status" value="1"/>
</dbReference>